<dbReference type="GO" id="GO:0045041">
    <property type="term" value="P:protein import into mitochondrial intermembrane space"/>
    <property type="evidence" value="ECO:0007669"/>
    <property type="project" value="TreeGrafter"/>
</dbReference>
<evidence type="ECO:0000256" key="1">
    <source>
        <dbReference type="ARBA" id="ARBA00022723"/>
    </source>
</evidence>
<dbReference type="PIRSF" id="PIRSF017292">
    <property type="entry name" value="UCP017292_Znf_CHY"/>
    <property type="match status" value="1"/>
</dbReference>
<dbReference type="Proteomes" id="UP000094426">
    <property type="component" value="Unassembled WGS sequence"/>
</dbReference>
<gene>
    <name evidence="5" type="ORF">ATY41_09405</name>
</gene>
<evidence type="ECO:0000313" key="6">
    <source>
        <dbReference type="Proteomes" id="UP000094426"/>
    </source>
</evidence>
<dbReference type="GO" id="GO:0008270">
    <property type="term" value="F:zinc ion binding"/>
    <property type="evidence" value="ECO:0007669"/>
    <property type="project" value="UniProtKB-KW"/>
</dbReference>
<dbReference type="RefSeq" id="WP_011186776.1">
    <property type="nucleotide sequence ID" value="NZ_LNZG01000009.1"/>
</dbReference>
<keyword evidence="3" id="KW-0862">Zinc</keyword>
<evidence type="ECO:0000259" key="4">
    <source>
        <dbReference type="PROSITE" id="PS51266"/>
    </source>
</evidence>
<dbReference type="InterPro" id="IPR037274">
    <property type="entry name" value="Znf_CHY_sf"/>
</dbReference>
<name>A0A1E2SLA2_LEIXY</name>
<evidence type="ECO:0000313" key="5">
    <source>
        <dbReference type="EMBL" id="ODA90632.1"/>
    </source>
</evidence>
<proteinExistence type="predicted"/>
<dbReference type="PANTHER" id="PTHR28082:SF1">
    <property type="entry name" value="HELPER OF TIM PROTEIN 13"/>
    <property type="match status" value="1"/>
</dbReference>
<dbReference type="InterPro" id="IPR008913">
    <property type="entry name" value="Znf_CHY"/>
</dbReference>
<evidence type="ECO:0000256" key="3">
    <source>
        <dbReference type="ARBA" id="ARBA00022833"/>
    </source>
</evidence>
<dbReference type="SUPFAM" id="SSF161219">
    <property type="entry name" value="CHY zinc finger-like"/>
    <property type="match status" value="1"/>
</dbReference>
<feature type="domain" description="CHY-type" evidence="4">
    <location>
        <begin position="10"/>
        <end position="90"/>
    </location>
</feature>
<dbReference type="EMBL" id="LNZG01000009">
    <property type="protein sequence ID" value="ODA90632.1"/>
    <property type="molecule type" value="Genomic_DNA"/>
</dbReference>
<dbReference type="Pfam" id="PF05495">
    <property type="entry name" value="zf-CHY"/>
    <property type="match status" value="1"/>
</dbReference>
<dbReference type="PROSITE" id="PS51266">
    <property type="entry name" value="ZF_CHY"/>
    <property type="match status" value="1"/>
</dbReference>
<evidence type="ECO:0000256" key="2">
    <source>
        <dbReference type="ARBA" id="ARBA00022771"/>
    </source>
</evidence>
<dbReference type="InterPro" id="IPR052604">
    <property type="entry name" value="Mito_Tim_assembly_helper"/>
</dbReference>
<reference evidence="5 6" key="1">
    <citation type="submission" date="2015-11" db="EMBL/GenBank/DDBJ databases">
        <authorList>
            <person name="Zhang Y."/>
            <person name="Guo Z."/>
        </authorList>
    </citation>
    <scope>NUCLEOTIDE SEQUENCE [LARGE SCALE GENOMIC DNA]</scope>
    <source>
        <strain evidence="6">gdw1</strain>
    </source>
</reference>
<keyword evidence="2" id="KW-0863">Zinc-finger</keyword>
<keyword evidence="1" id="KW-0479">Metal-binding</keyword>
<accession>A0A1E2SLA2</accession>
<sequence length="117" mass="12635">MSRPRVLGPVVDEETRCVHYRTPLDVIAIRFACCGEYYPCHLCHGETAGHPARPWPAAERGVHAILCGVCGETLTIAGYLETESCPVCATPFNPGCKAHAGLYFDVRTESDGATARS</sequence>
<dbReference type="OMA" id="ETRCAHY"/>
<comment type="caution">
    <text evidence="5">The sequence shown here is derived from an EMBL/GenBank/DDBJ whole genome shotgun (WGS) entry which is preliminary data.</text>
</comment>
<protein>
    <recommendedName>
        <fullName evidence="4">CHY-type domain-containing protein</fullName>
    </recommendedName>
</protein>
<dbReference type="InterPro" id="IPR016694">
    <property type="entry name" value="UCP017292"/>
</dbReference>
<organism evidence="5 6">
    <name type="scientific">Leifsonia xyli subsp. xyli</name>
    <dbReference type="NCBI Taxonomy" id="59736"/>
    <lineage>
        <taxon>Bacteria</taxon>
        <taxon>Bacillati</taxon>
        <taxon>Actinomycetota</taxon>
        <taxon>Actinomycetes</taxon>
        <taxon>Micrococcales</taxon>
        <taxon>Microbacteriaceae</taxon>
        <taxon>Leifsonia</taxon>
    </lineage>
</organism>
<dbReference type="PANTHER" id="PTHR28082">
    <property type="entry name" value="ZINC FINGER PROTEIN"/>
    <property type="match status" value="1"/>
</dbReference>
<dbReference type="AlphaFoldDB" id="A0A1E2SLA2"/>